<sequence length="583" mass="64795">MENSEAPETRGSGSVEITTVSTEQRTSRGGWNAAIFVIFVEMAERFAFYGVAGNLISYLIKELHQPTSTAVQNVNTWVGVSTIFPLLGAFIADSFVGRFKTIVVSCVIFLLGTVLLTLSVSVIPSHSRKAMFFLSLYIISVGEGGHRPCVQTFAADQFDEDSPEKRKEKSSFFNWWYLAVVAAATAATLLVIYLQDNIGWIWGFGVVAAVLAVALAIFFLGIRKYRKEGPVGSPLTRVAQVFVAAARKWRVDETRNENDEVYHGDKPCGAGEDGQPTARNLVRTNHFRCLDKAMIIDNPITSSSETKNPWRLCSQNQVEEAKLVLSLIPIWFSCIIFNVVQAQLHTFFTKQGSTMIRSIGPHFQVPPASLQAFTGFTIFFLVPIYDRVFVPTARKYTGQRSGITVLQRIGVGLFLSILTMVAAALVEAKRVRTAREHNLMDDPKAIVPMSIWWLLPQYIICGFSDAFAVIGLQELFYDHMPEPMRSLGAAAYLILIGIGSFVANAIISIVEKISSRSGEKWLVNNLNRAHLDDFYWVLAGLSALSLVFFVWIALRFDYKEFEGDRVTTGEIHLRSGGHSAEEV</sequence>
<feature type="transmembrane region" description="Helical" evidence="6">
    <location>
        <begin position="323"/>
        <end position="348"/>
    </location>
</feature>
<evidence type="ECO:0000256" key="3">
    <source>
        <dbReference type="ARBA" id="ARBA00022692"/>
    </source>
</evidence>
<comment type="caution">
    <text evidence="7">The sequence shown here is derived from an EMBL/GenBank/DDBJ whole genome shotgun (WGS) entry which is preliminary data.</text>
</comment>
<dbReference type="PANTHER" id="PTHR11654">
    <property type="entry name" value="OLIGOPEPTIDE TRANSPORTER-RELATED"/>
    <property type="match status" value="1"/>
</dbReference>
<evidence type="ECO:0000256" key="2">
    <source>
        <dbReference type="ARBA" id="ARBA00005982"/>
    </source>
</evidence>
<dbReference type="InterPro" id="IPR036259">
    <property type="entry name" value="MFS_trans_sf"/>
</dbReference>
<dbReference type="AlphaFoldDB" id="A0A6A1WI75"/>
<feature type="transmembrane region" description="Helical" evidence="6">
    <location>
        <begin position="446"/>
        <end position="470"/>
    </location>
</feature>
<dbReference type="Proteomes" id="UP000516437">
    <property type="component" value="Chromosome 1"/>
</dbReference>
<name>A0A6A1WI75_9ROSI</name>
<evidence type="ECO:0000313" key="8">
    <source>
        <dbReference type="Proteomes" id="UP000516437"/>
    </source>
</evidence>
<dbReference type="GO" id="GO:0016020">
    <property type="term" value="C:membrane"/>
    <property type="evidence" value="ECO:0007669"/>
    <property type="project" value="UniProtKB-SubCell"/>
</dbReference>
<feature type="transmembrane region" description="Helical" evidence="6">
    <location>
        <begin position="200"/>
        <end position="222"/>
    </location>
</feature>
<dbReference type="OrthoDB" id="8904098at2759"/>
<feature type="transmembrane region" description="Helical" evidence="6">
    <location>
        <begin position="405"/>
        <end position="426"/>
    </location>
</feature>
<evidence type="ECO:0000256" key="6">
    <source>
        <dbReference type="SAM" id="Phobius"/>
    </source>
</evidence>
<organism evidence="7 8">
    <name type="scientific">Morella rubra</name>
    <name type="common">Chinese bayberry</name>
    <dbReference type="NCBI Taxonomy" id="262757"/>
    <lineage>
        <taxon>Eukaryota</taxon>
        <taxon>Viridiplantae</taxon>
        <taxon>Streptophyta</taxon>
        <taxon>Embryophyta</taxon>
        <taxon>Tracheophyta</taxon>
        <taxon>Spermatophyta</taxon>
        <taxon>Magnoliopsida</taxon>
        <taxon>eudicotyledons</taxon>
        <taxon>Gunneridae</taxon>
        <taxon>Pentapetalae</taxon>
        <taxon>rosids</taxon>
        <taxon>fabids</taxon>
        <taxon>Fagales</taxon>
        <taxon>Myricaceae</taxon>
        <taxon>Morella</taxon>
    </lineage>
</organism>
<feature type="transmembrane region" description="Helical" evidence="6">
    <location>
        <begin position="491"/>
        <end position="514"/>
    </location>
</feature>
<comment type="subcellular location">
    <subcellularLocation>
        <location evidence="1">Membrane</location>
        <topology evidence="1">Multi-pass membrane protein</topology>
    </subcellularLocation>
</comment>
<accession>A0A6A1WI75</accession>
<evidence type="ECO:0000256" key="1">
    <source>
        <dbReference type="ARBA" id="ARBA00004141"/>
    </source>
</evidence>
<dbReference type="GO" id="GO:0022857">
    <property type="term" value="F:transmembrane transporter activity"/>
    <property type="evidence" value="ECO:0007669"/>
    <property type="project" value="InterPro"/>
</dbReference>
<evidence type="ECO:0000256" key="4">
    <source>
        <dbReference type="ARBA" id="ARBA00022989"/>
    </source>
</evidence>
<keyword evidence="4 6" id="KW-1133">Transmembrane helix</keyword>
<dbReference type="Gene3D" id="1.20.1250.20">
    <property type="entry name" value="MFS general substrate transporter like domains"/>
    <property type="match status" value="1"/>
</dbReference>
<keyword evidence="3 6" id="KW-0812">Transmembrane</keyword>
<feature type="transmembrane region" description="Helical" evidence="6">
    <location>
        <begin position="534"/>
        <end position="554"/>
    </location>
</feature>
<protein>
    <submittedName>
        <fullName evidence="7">Protein NRT1/ PTR FAMILY 5.4</fullName>
    </submittedName>
</protein>
<evidence type="ECO:0000313" key="7">
    <source>
        <dbReference type="EMBL" id="KAB1224982.1"/>
    </source>
</evidence>
<evidence type="ECO:0000256" key="5">
    <source>
        <dbReference type="ARBA" id="ARBA00023136"/>
    </source>
</evidence>
<gene>
    <name evidence="7" type="ORF">CJ030_MR1G010329</name>
</gene>
<dbReference type="EMBL" id="RXIC02000019">
    <property type="protein sequence ID" value="KAB1224982.1"/>
    <property type="molecule type" value="Genomic_DNA"/>
</dbReference>
<proteinExistence type="inferred from homology"/>
<dbReference type="SUPFAM" id="SSF103473">
    <property type="entry name" value="MFS general substrate transporter"/>
    <property type="match status" value="1"/>
</dbReference>
<feature type="transmembrane region" description="Helical" evidence="6">
    <location>
        <begin position="175"/>
        <end position="194"/>
    </location>
</feature>
<keyword evidence="8" id="KW-1185">Reference proteome</keyword>
<dbReference type="Pfam" id="PF00854">
    <property type="entry name" value="PTR2"/>
    <property type="match status" value="1"/>
</dbReference>
<keyword evidence="5 6" id="KW-0472">Membrane</keyword>
<feature type="transmembrane region" description="Helical" evidence="6">
    <location>
        <begin position="102"/>
        <end position="123"/>
    </location>
</feature>
<dbReference type="InterPro" id="IPR000109">
    <property type="entry name" value="POT_fam"/>
</dbReference>
<reference evidence="7 8" key="1">
    <citation type="journal article" date="2019" name="Plant Biotechnol. J.">
        <title>The red bayberry genome and genetic basis of sex determination.</title>
        <authorList>
            <person name="Jia H.M."/>
            <person name="Jia H.J."/>
            <person name="Cai Q.L."/>
            <person name="Wang Y."/>
            <person name="Zhao H.B."/>
            <person name="Yang W.F."/>
            <person name="Wang G.Y."/>
            <person name="Li Y.H."/>
            <person name="Zhan D.L."/>
            <person name="Shen Y.T."/>
            <person name="Niu Q.F."/>
            <person name="Chang L."/>
            <person name="Qiu J."/>
            <person name="Zhao L."/>
            <person name="Xie H.B."/>
            <person name="Fu W.Y."/>
            <person name="Jin J."/>
            <person name="Li X.W."/>
            <person name="Jiao Y."/>
            <person name="Zhou C.C."/>
            <person name="Tu T."/>
            <person name="Chai C.Y."/>
            <person name="Gao J.L."/>
            <person name="Fan L.J."/>
            <person name="van de Weg E."/>
            <person name="Wang J.Y."/>
            <person name="Gao Z.S."/>
        </authorList>
    </citation>
    <scope>NUCLEOTIDE SEQUENCE [LARGE SCALE GENOMIC DNA]</scope>
    <source>
        <tissue evidence="7">Leaves</tissue>
    </source>
</reference>
<feature type="transmembrane region" description="Helical" evidence="6">
    <location>
        <begin position="77"/>
        <end position="96"/>
    </location>
</feature>
<comment type="similarity">
    <text evidence="2">Belongs to the major facilitator superfamily. Proton-dependent oligopeptide transporter (POT/PTR) (TC 2.A.17) family.</text>
</comment>